<keyword evidence="2" id="KW-1185">Reference proteome</keyword>
<dbReference type="HOGENOM" id="CLU_2309878_0_0_1"/>
<proteinExistence type="predicted"/>
<gene>
    <name evidence="1" type="ORF">AMTR_s00147p00074310</name>
</gene>
<reference evidence="2" key="1">
    <citation type="journal article" date="2013" name="Science">
        <title>The Amborella genome and the evolution of flowering plants.</title>
        <authorList>
            <consortium name="Amborella Genome Project"/>
        </authorList>
    </citation>
    <scope>NUCLEOTIDE SEQUENCE [LARGE SCALE GENOMIC DNA]</scope>
</reference>
<evidence type="ECO:0000313" key="2">
    <source>
        <dbReference type="Proteomes" id="UP000017836"/>
    </source>
</evidence>
<name>W1P9K8_AMBTC</name>
<organism evidence="1 2">
    <name type="scientific">Amborella trichopoda</name>
    <dbReference type="NCBI Taxonomy" id="13333"/>
    <lineage>
        <taxon>Eukaryota</taxon>
        <taxon>Viridiplantae</taxon>
        <taxon>Streptophyta</taxon>
        <taxon>Embryophyta</taxon>
        <taxon>Tracheophyta</taxon>
        <taxon>Spermatophyta</taxon>
        <taxon>Magnoliopsida</taxon>
        <taxon>Amborellales</taxon>
        <taxon>Amborellaceae</taxon>
        <taxon>Amborella</taxon>
    </lineage>
</organism>
<dbReference type="Proteomes" id="UP000017836">
    <property type="component" value="Unassembled WGS sequence"/>
</dbReference>
<accession>W1P9K8</accession>
<dbReference type="EMBL" id="KI394278">
    <property type="protein sequence ID" value="ERN04369.1"/>
    <property type="molecule type" value="Genomic_DNA"/>
</dbReference>
<dbReference type="Gramene" id="ERN04369">
    <property type="protein sequence ID" value="ERN04369"/>
    <property type="gene ID" value="AMTR_s00147p00074310"/>
</dbReference>
<dbReference type="AlphaFoldDB" id="W1P9K8"/>
<sequence length="100" mass="11814">MTEQHMLWSQTSPCRMRQNFTYPMTPPRLTRIQHLSTEWRSHSQLRLHTPSKELLYVSLDTQNVVIPPRRDTRVTDTLLEVNHTPTEEPCGRQRCGYPAQ</sequence>
<evidence type="ECO:0000313" key="1">
    <source>
        <dbReference type="EMBL" id="ERN04369.1"/>
    </source>
</evidence>
<protein>
    <submittedName>
        <fullName evidence="1">Uncharacterized protein</fullName>
    </submittedName>
</protein>